<dbReference type="AlphaFoldDB" id="A0A7G7G4C8"/>
<keyword evidence="1" id="KW-0472">Membrane</keyword>
<protein>
    <submittedName>
        <fullName evidence="2">Uncharacterized protein</fullName>
    </submittedName>
</protein>
<evidence type="ECO:0000313" key="2">
    <source>
        <dbReference type="EMBL" id="QNF32012.1"/>
    </source>
</evidence>
<evidence type="ECO:0000256" key="1">
    <source>
        <dbReference type="SAM" id="Phobius"/>
    </source>
</evidence>
<reference evidence="2 3" key="1">
    <citation type="journal article" date="2018" name="Int. J. Syst. Evol. Microbiol.">
        <title>Adhaeribacter swui sp. nov., isolated from wet mud.</title>
        <authorList>
            <person name="Kim D.U."/>
            <person name="Kim K.W."/>
            <person name="Kang M.S."/>
            <person name="Kim J.Y."/>
            <person name="Jang J.H."/>
            <person name="Kim M.K."/>
        </authorList>
    </citation>
    <scope>NUCLEOTIDE SEQUENCE [LARGE SCALE GENOMIC DNA]</scope>
    <source>
        <strain evidence="2 3">KCTC 52873</strain>
    </source>
</reference>
<dbReference type="KEGG" id="aswu:HUW51_04450"/>
<accession>A0A7G7G4C8</accession>
<dbReference type="RefSeq" id="WP_185272795.1">
    <property type="nucleotide sequence ID" value="NZ_CP055156.1"/>
</dbReference>
<proteinExistence type="predicted"/>
<keyword evidence="1" id="KW-0812">Transmembrane</keyword>
<gene>
    <name evidence="2" type="ORF">HUW51_04450</name>
</gene>
<keyword evidence="3" id="KW-1185">Reference proteome</keyword>
<evidence type="ECO:0000313" key="3">
    <source>
        <dbReference type="Proteomes" id="UP000515237"/>
    </source>
</evidence>
<sequence>MAKLVSLLVDTAFIIVTDMSPQQIEIFKILICFLAGFATAFLSCT</sequence>
<organism evidence="2 3">
    <name type="scientific">Adhaeribacter swui</name>
    <dbReference type="NCBI Taxonomy" id="2086471"/>
    <lineage>
        <taxon>Bacteria</taxon>
        <taxon>Pseudomonadati</taxon>
        <taxon>Bacteroidota</taxon>
        <taxon>Cytophagia</taxon>
        <taxon>Cytophagales</taxon>
        <taxon>Hymenobacteraceae</taxon>
        <taxon>Adhaeribacter</taxon>
    </lineage>
</organism>
<keyword evidence="1" id="KW-1133">Transmembrane helix</keyword>
<dbReference type="Proteomes" id="UP000515237">
    <property type="component" value="Chromosome"/>
</dbReference>
<dbReference type="EMBL" id="CP055156">
    <property type="protein sequence ID" value="QNF32012.1"/>
    <property type="molecule type" value="Genomic_DNA"/>
</dbReference>
<feature type="transmembrane region" description="Helical" evidence="1">
    <location>
        <begin position="26"/>
        <end position="44"/>
    </location>
</feature>
<name>A0A7G7G4C8_9BACT</name>